<keyword evidence="3" id="KW-1185">Reference proteome</keyword>
<proteinExistence type="predicted"/>
<feature type="compositionally biased region" description="Basic residues" evidence="1">
    <location>
        <begin position="64"/>
        <end position="79"/>
    </location>
</feature>
<comment type="caution">
    <text evidence="2">The sequence shown here is derived from an EMBL/GenBank/DDBJ whole genome shotgun (WGS) entry which is preliminary data.</text>
</comment>
<organism evidence="2 3">
    <name type="scientific">Caerostris extrusa</name>
    <name type="common">Bark spider</name>
    <name type="synonym">Caerostris bankana</name>
    <dbReference type="NCBI Taxonomy" id="172846"/>
    <lineage>
        <taxon>Eukaryota</taxon>
        <taxon>Metazoa</taxon>
        <taxon>Ecdysozoa</taxon>
        <taxon>Arthropoda</taxon>
        <taxon>Chelicerata</taxon>
        <taxon>Arachnida</taxon>
        <taxon>Araneae</taxon>
        <taxon>Araneomorphae</taxon>
        <taxon>Entelegynae</taxon>
        <taxon>Araneoidea</taxon>
        <taxon>Araneidae</taxon>
        <taxon>Caerostris</taxon>
    </lineage>
</organism>
<evidence type="ECO:0000313" key="2">
    <source>
        <dbReference type="EMBL" id="GIX70217.1"/>
    </source>
</evidence>
<dbReference type="Proteomes" id="UP001054945">
    <property type="component" value="Unassembled WGS sequence"/>
</dbReference>
<feature type="compositionally biased region" description="Low complexity" evidence="1">
    <location>
        <begin position="46"/>
        <end position="63"/>
    </location>
</feature>
<evidence type="ECO:0000256" key="1">
    <source>
        <dbReference type="SAM" id="MobiDB-lite"/>
    </source>
</evidence>
<reference evidence="2 3" key="1">
    <citation type="submission" date="2021-06" db="EMBL/GenBank/DDBJ databases">
        <title>Caerostris extrusa draft genome.</title>
        <authorList>
            <person name="Kono N."/>
            <person name="Arakawa K."/>
        </authorList>
    </citation>
    <scope>NUCLEOTIDE SEQUENCE [LARGE SCALE GENOMIC DNA]</scope>
</reference>
<dbReference type="AlphaFoldDB" id="A0AAV4MDG9"/>
<accession>A0AAV4MDG9</accession>
<dbReference type="EMBL" id="BPLR01019658">
    <property type="protein sequence ID" value="GIX70217.1"/>
    <property type="molecule type" value="Genomic_DNA"/>
</dbReference>
<feature type="region of interest" description="Disordered" evidence="1">
    <location>
        <begin position="37"/>
        <end position="79"/>
    </location>
</feature>
<gene>
    <name evidence="2" type="ORF">CEXT_197251</name>
</gene>
<name>A0AAV4MDG9_CAEEX</name>
<protein>
    <submittedName>
        <fullName evidence="2">Uncharacterized protein</fullName>
    </submittedName>
</protein>
<sequence>MYWDKVHDSTPTQTVTVVSDGRANRLLKSLSLLAERLKPDANPDGSPSSASHAPRSSAPAYAHPHCKRRDTKRFKLGPR</sequence>
<evidence type="ECO:0000313" key="3">
    <source>
        <dbReference type="Proteomes" id="UP001054945"/>
    </source>
</evidence>